<dbReference type="FunFam" id="3.80.10.10:FF:000041">
    <property type="entry name" value="LRR receptor-like serine/threonine-protein kinase ERECTA"/>
    <property type="match status" value="1"/>
</dbReference>
<feature type="transmembrane region" description="Helical" evidence="4">
    <location>
        <begin position="204"/>
        <end position="227"/>
    </location>
</feature>
<dbReference type="PANTHER" id="PTHR48059">
    <property type="entry name" value="POLYGALACTURONASE INHIBITOR 1"/>
    <property type="match status" value="1"/>
</dbReference>
<name>A0A1Y2CCW4_9FUNG</name>
<dbReference type="SUPFAM" id="SSF52058">
    <property type="entry name" value="L domain-like"/>
    <property type="match status" value="1"/>
</dbReference>
<comment type="subcellular location">
    <subcellularLocation>
        <location evidence="1">Cell envelope</location>
    </subcellularLocation>
</comment>
<dbReference type="EMBL" id="MCGO01000023">
    <property type="protein sequence ID" value="ORY44155.1"/>
    <property type="molecule type" value="Genomic_DNA"/>
</dbReference>
<keyword evidence="4" id="KW-0812">Transmembrane</keyword>
<evidence type="ECO:0000256" key="2">
    <source>
        <dbReference type="ARBA" id="ARBA00022614"/>
    </source>
</evidence>
<evidence type="ECO:0000256" key="3">
    <source>
        <dbReference type="ARBA" id="ARBA00022737"/>
    </source>
</evidence>
<dbReference type="Proteomes" id="UP000193642">
    <property type="component" value="Unassembled WGS sequence"/>
</dbReference>
<dbReference type="PANTHER" id="PTHR48059:SF30">
    <property type="entry name" value="OS06G0587000 PROTEIN"/>
    <property type="match status" value="1"/>
</dbReference>
<evidence type="ECO:0000313" key="5">
    <source>
        <dbReference type="EMBL" id="ORY44155.1"/>
    </source>
</evidence>
<feature type="transmembrane region" description="Helical" evidence="4">
    <location>
        <begin position="239"/>
        <end position="257"/>
    </location>
</feature>
<sequence>MSDCDILSSVYPSVLNGQDCCKLAGVICEQLGKRVITSLTFVGYGSFIGGQNPGSIPTQIGLLTALTLLDIRNTNFTGTIPTEIGNLGQLKSLRISSNALSSVEGYPREATAKFGEFLGYNALSGPIPREIGNLTKLNYLSLGNNVLSGPIPSEIGYLTGLNVLNLSNNNLSGVVPDELYSLALKPSLDTIKNRRSFRKLLTDFNITLFFMMVSLFLMISIEVGVALNDVLKIDTAQNAVLYFLIACFELSYIKYSFARSNDVLEAIFPPIIHKALRGFGLVSPLVLFPQVIPPAMMASAVTSSPSMIAAYNILPSVAGICTVLQDIYQANIRGAGRSQIRHYLQMRNHIVNVLCIHLFGYVSWDRQHGFCRITMQTKDSYRVWTSIRNYFSFVCNENPACTEYEEGIAKIDGKDPSNQLHEHWRHKLFWKYSGIVARSVKE</sequence>
<keyword evidence="4" id="KW-1133">Transmembrane helix</keyword>
<feature type="transmembrane region" description="Helical" evidence="4">
    <location>
        <begin position="278"/>
        <end position="296"/>
    </location>
</feature>
<dbReference type="InterPro" id="IPR032675">
    <property type="entry name" value="LRR_dom_sf"/>
</dbReference>
<dbReference type="STRING" id="329046.A0A1Y2CCW4"/>
<gene>
    <name evidence="5" type="ORF">BCR33DRAFT_738308</name>
</gene>
<accession>A0A1Y2CCW4</accession>
<evidence type="ECO:0000256" key="1">
    <source>
        <dbReference type="ARBA" id="ARBA00004196"/>
    </source>
</evidence>
<dbReference type="AlphaFoldDB" id="A0A1Y2CCW4"/>
<keyword evidence="6" id="KW-1185">Reference proteome</keyword>
<organism evidence="5 6">
    <name type="scientific">Rhizoclosmatium globosum</name>
    <dbReference type="NCBI Taxonomy" id="329046"/>
    <lineage>
        <taxon>Eukaryota</taxon>
        <taxon>Fungi</taxon>
        <taxon>Fungi incertae sedis</taxon>
        <taxon>Chytridiomycota</taxon>
        <taxon>Chytridiomycota incertae sedis</taxon>
        <taxon>Chytridiomycetes</taxon>
        <taxon>Chytridiales</taxon>
        <taxon>Chytriomycetaceae</taxon>
        <taxon>Rhizoclosmatium</taxon>
    </lineage>
</organism>
<evidence type="ECO:0008006" key="7">
    <source>
        <dbReference type="Google" id="ProtNLM"/>
    </source>
</evidence>
<dbReference type="Pfam" id="PF00560">
    <property type="entry name" value="LRR_1"/>
    <property type="match status" value="3"/>
</dbReference>
<comment type="caution">
    <text evidence="5">The sequence shown here is derived from an EMBL/GenBank/DDBJ whole genome shotgun (WGS) entry which is preliminary data.</text>
</comment>
<dbReference type="InterPro" id="IPR001611">
    <property type="entry name" value="Leu-rich_rpt"/>
</dbReference>
<keyword evidence="3" id="KW-0677">Repeat</keyword>
<reference evidence="5 6" key="1">
    <citation type="submission" date="2016-07" db="EMBL/GenBank/DDBJ databases">
        <title>Pervasive Adenine N6-methylation of Active Genes in Fungi.</title>
        <authorList>
            <consortium name="DOE Joint Genome Institute"/>
            <person name="Mondo S.J."/>
            <person name="Dannebaum R.O."/>
            <person name="Kuo R.C."/>
            <person name="Labutti K."/>
            <person name="Haridas S."/>
            <person name="Kuo A."/>
            <person name="Salamov A."/>
            <person name="Ahrendt S.R."/>
            <person name="Lipzen A."/>
            <person name="Sullivan W."/>
            <person name="Andreopoulos W.B."/>
            <person name="Clum A."/>
            <person name="Lindquist E."/>
            <person name="Daum C."/>
            <person name="Ramamoorthy G.K."/>
            <person name="Gryganskyi A."/>
            <person name="Culley D."/>
            <person name="Magnuson J.K."/>
            <person name="James T.Y."/>
            <person name="O'Malley M.A."/>
            <person name="Stajich J.E."/>
            <person name="Spatafora J.W."/>
            <person name="Visel A."/>
            <person name="Grigoriev I.V."/>
        </authorList>
    </citation>
    <scope>NUCLEOTIDE SEQUENCE [LARGE SCALE GENOMIC DNA]</scope>
    <source>
        <strain evidence="5 6">JEL800</strain>
    </source>
</reference>
<dbReference type="InterPro" id="IPR051848">
    <property type="entry name" value="PGIP"/>
</dbReference>
<dbReference type="OrthoDB" id="1053178at2759"/>
<evidence type="ECO:0000313" key="6">
    <source>
        <dbReference type="Proteomes" id="UP000193642"/>
    </source>
</evidence>
<keyword evidence="4" id="KW-0472">Membrane</keyword>
<protein>
    <recommendedName>
        <fullName evidence="7">L domain-like protein</fullName>
    </recommendedName>
</protein>
<proteinExistence type="predicted"/>
<dbReference type="Gene3D" id="3.80.10.10">
    <property type="entry name" value="Ribonuclease Inhibitor"/>
    <property type="match status" value="2"/>
</dbReference>
<evidence type="ECO:0000256" key="4">
    <source>
        <dbReference type="SAM" id="Phobius"/>
    </source>
</evidence>
<keyword evidence="2" id="KW-0433">Leucine-rich repeat</keyword>